<keyword evidence="2" id="KW-1185">Reference proteome</keyword>
<proteinExistence type="predicted"/>
<dbReference type="KEGG" id="mah:MEALZ_2356"/>
<dbReference type="RefSeq" id="WP_014148818.1">
    <property type="nucleotide sequence ID" value="NC_016112.1"/>
</dbReference>
<gene>
    <name evidence="1" type="ordered locus">MEALZ_2356</name>
</gene>
<evidence type="ECO:0000313" key="2">
    <source>
        <dbReference type="Proteomes" id="UP000008315"/>
    </source>
</evidence>
<dbReference type="STRING" id="1091494.MEALZ_2356"/>
<dbReference type="Proteomes" id="UP000008315">
    <property type="component" value="Chromosome"/>
</dbReference>
<reference evidence="2" key="1">
    <citation type="journal article" date="2012" name="J. Bacteriol.">
        <title>Genome sequence of the haloalkaliphilic methanotrophic bacterium Methylomicrobium alcaliphilum 20Z.</title>
        <authorList>
            <person name="Vuilleumier S."/>
            <person name="Khmelenina V.N."/>
            <person name="Bringel F."/>
            <person name="Reshetnikov A.S."/>
            <person name="Lajus A."/>
            <person name="Mangenot S."/>
            <person name="Rouy Z."/>
            <person name="Op den Camp H.J."/>
            <person name="Jetten M.S."/>
            <person name="Dispirito A.A."/>
            <person name="Dunfield P."/>
            <person name="Klotz M.G."/>
            <person name="Semrau J.D."/>
            <person name="Stein L.Y."/>
            <person name="Barbe V."/>
            <person name="Medigue C."/>
            <person name="Trotsenko Y.A."/>
            <person name="Kalyuzhnaya M.G."/>
        </authorList>
    </citation>
    <scope>NUCLEOTIDE SEQUENCE [LARGE SCALE GENOMIC DNA]</scope>
    <source>
        <strain evidence="2">DSM 19304 / NCIMB 14124 / VKM B-2133 / 20Z</strain>
    </source>
</reference>
<evidence type="ECO:0000313" key="1">
    <source>
        <dbReference type="EMBL" id="CCE24037.1"/>
    </source>
</evidence>
<dbReference type="AlphaFoldDB" id="G4SUX8"/>
<organism evidence="1 2">
    <name type="scientific">Methylotuvimicrobium alcaliphilum (strain DSM 19304 / NCIMB 14124 / VKM B-2133 / 20Z)</name>
    <name type="common">Methylomicrobium alcaliphilum</name>
    <dbReference type="NCBI Taxonomy" id="1091494"/>
    <lineage>
        <taxon>Bacteria</taxon>
        <taxon>Pseudomonadati</taxon>
        <taxon>Pseudomonadota</taxon>
        <taxon>Gammaproteobacteria</taxon>
        <taxon>Methylococcales</taxon>
        <taxon>Methylococcaceae</taxon>
        <taxon>Methylotuvimicrobium</taxon>
    </lineage>
</organism>
<sequence>MNTFRKNESGWRPRQVLLFSGHMIDAPDRDKPRFPADKEAVAAKKIADTLDTLGAGPEDLALAQGACGGDILFAEACLQRGVRLHLLLPFEESAFIQKSVLTGGESWRDRYFAIKPHAQIKTAPVELGPLPEGVNPYERCNLWLLYSALAYGTEKVRFICLWNGEGGDAPGGTAHMYHEVNDKAGRVYWLNTRELW</sequence>
<name>G4SUX8_META2</name>
<dbReference type="HOGENOM" id="CLU_1336204_0_0_6"/>
<dbReference type="PATRIC" id="fig|271065.3.peg.2423"/>
<dbReference type="Gene3D" id="3.40.50.450">
    <property type="match status" value="1"/>
</dbReference>
<accession>G4SUX8</accession>
<protein>
    <submittedName>
        <fullName evidence="1">Tetratricopeptide TPR_2 repeat protein</fullName>
    </submittedName>
</protein>
<dbReference type="EMBL" id="FO082060">
    <property type="protein sequence ID" value="CCE24037.1"/>
    <property type="molecule type" value="Genomic_DNA"/>
</dbReference>